<sequence length="266" mass="29506">MKSRRDFLKIAGLSAFALGTASALSLVTGNKAVAAPTGVSPVKGTYTHEPNALHAKRWAMVIDTRRFTKPEDFQRVIQACNLAHNVPSIPGNQEIKWIWTDKYAHVFPDDLNDYLPARILHGDFLLLCNHCDNPPCVRVCPTGATFKRESDGIVVMDPHRCIGCRFCMAGCPYGARSFNFRDPQDYVKDVNPEYPMRTRGVVEKCTFCTERLAEGKLPACVEASEGAILFGDLNDPGSPVRKALAQNYTIRRKPSLGTQPGVYYII</sequence>
<dbReference type="InterPro" id="IPR050954">
    <property type="entry name" value="ET_IronSulfur_Cluster-Binding"/>
</dbReference>
<reference evidence="7" key="2">
    <citation type="submission" date="2021-04" db="EMBL/GenBank/DDBJ databases">
        <authorList>
            <person name="Gilroy R."/>
        </authorList>
    </citation>
    <scope>NUCLEOTIDE SEQUENCE</scope>
    <source>
        <strain evidence="7">ChiSxjej5B17-1746</strain>
    </source>
</reference>
<organism evidence="7 8">
    <name type="scientific">Candidatus Bilophila faecipullorum</name>
    <dbReference type="NCBI Taxonomy" id="2838482"/>
    <lineage>
        <taxon>Bacteria</taxon>
        <taxon>Pseudomonadati</taxon>
        <taxon>Thermodesulfobacteriota</taxon>
        <taxon>Desulfovibrionia</taxon>
        <taxon>Desulfovibrionales</taxon>
        <taxon>Desulfovibrionaceae</taxon>
        <taxon>Bilophila</taxon>
    </lineage>
</organism>
<evidence type="ECO:0000256" key="3">
    <source>
        <dbReference type="ARBA" id="ARBA00023004"/>
    </source>
</evidence>
<dbReference type="PANTHER" id="PTHR43177">
    <property type="entry name" value="PROTEIN NRFC"/>
    <property type="match status" value="1"/>
</dbReference>
<dbReference type="InterPro" id="IPR006311">
    <property type="entry name" value="TAT_signal"/>
</dbReference>
<dbReference type="InterPro" id="IPR054822">
    <property type="entry name" value="DsrO-like"/>
</dbReference>
<dbReference type="PROSITE" id="PS00198">
    <property type="entry name" value="4FE4S_FER_1"/>
    <property type="match status" value="1"/>
</dbReference>
<dbReference type="PROSITE" id="PS51318">
    <property type="entry name" value="TAT"/>
    <property type="match status" value="1"/>
</dbReference>
<evidence type="ECO:0000256" key="1">
    <source>
        <dbReference type="ARBA" id="ARBA00022485"/>
    </source>
</evidence>
<keyword evidence="1" id="KW-0004">4Fe-4S</keyword>
<feature type="chain" id="PRO_5038866970" evidence="5">
    <location>
        <begin position="24"/>
        <end position="266"/>
    </location>
</feature>
<accession>A0A9D1U9M6</accession>
<evidence type="ECO:0000313" key="8">
    <source>
        <dbReference type="Proteomes" id="UP000824264"/>
    </source>
</evidence>
<comment type="caution">
    <text evidence="7">The sequence shown here is derived from an EMBL/GenBank/DDBJ whole genome shotgun (WGS) entry which is preliminary data.</text>
</comment>
<dbReference type="PROSITE" id="PS51379">
    <property type="entry name" value="4FE4S_FER_2"/>
    <property type="match status" value="1"/>
</dbReference>
<protein>
    <submittedName>
        <fullName evidence="7">4Fe-4S dicluster domain-containing protein</fullName>
    </submittedName>
</protein>
<evidence type="ECO:0000256" key="2">
    <source>
        <dbReference type="ARBA" id="ARBA00022723"/>
    </source>
</evidence>
<dbReference type="CDD" id="cd10551">
    <property type="entry name" value="PsrB"/>
    <property type="match status" value="1"/>
</dbReference>
<dbReference type="EMBL" id="DXGI01000213">
    <property type="protein sequence ID" value="HIW78646.1"/>
    <property type="molecule type" value="Genomic_DNA"/>
</dbReference>
<feature type="domain" description="4Fe-4S ferredoxin-type" evidence="6">
    <location>
        <begin position="152"/>
        <end position="181"/>
    </location>
</feature>
<reference evidence="7" key="1">
    <citation type="journal article" date="2021" name="PeerJ">
        <title>Extensive microbial diversity within the chicken gut microbiome revealed by metagenomics and culture.</title>
        <authorList>
            <person name="Gilroy R."/>
            <person name="Ravi A."/>
            <person name="Getino M."/>
            <person name="Pursley I."/>
            <person name="Horton D.L."/>
            <person name="Alikhan N.F."/>
            <person name="Baker D."/>
            <person name="Gharbi K."/>
            <person name="Hall N."/>
            <person name="Watson M."/>
            <person name="Adriaenssens E.M."/>
            <person name="Foster-Nyarko E."/>
            <person name="Jarju S."/>
            <person name="Secka A."/>
            <person name="Antonio M."/>
            <person name="Oren A."/>
            <person name="Chaudhuri R.R."/>
            <person name="La Ragione R."/>
            <person name="Hildebrand F."/>
            <person name="Pallen M.J."/>
        </authorList>
    </citation>
    <scope>NUCLEOTIDE SEQUENCE</scope>
    <source>
        <strain evidence="7">ChiSxjej5B17-1746</strain>
    </source>
</reference>
<dbReference type="Gene3D" id="3.30.70.20">
    <property type="match status" value="2"/>
</dbReference>
<dbReference type="GO" id="GO:0046872">
    <property type="term" value="F:metal ion binding"/>
    <property type="evidence" value="ECO:0007669"/>
    <property type="project" value="UniProtKB-KW"/>
</dbReference>
<gene>
    <name evidence="7" type="ORF">H9874_05825</name>
</gene>
<evidence type="ECO:0000256" key="5">
    <source>
        <dbReference type="SAM" id="SignalP"/>
    </source>
</evidence>
<keyword evidence="2" id="KW-0479">Metal-binding</keyword>
<dbReference type="InterPro" id="IPR017900">
    <property type="entry name" value="4Fe4S_Fe_S_CS"/>
</dbReference>
<keyword evidence="5" id="KW-0732">Signal</keyword>
<dbReference type="AlphaFoldDB" id="A0A9D1U9M6"/>
<dbReference type="GO" id="GO:0051539">
    <property type="term" value="F:4 iron, 4 sulfur cluster binding"/>
    <property type="evidence" value="ECO:0007669"/>
    <property type="project" value="UniProtKB-KW"/>
</dbReference>
<proteinExistence type="predicted"/>
<dbReference type="Pfam" id="PF13247">
    <property type="entry name" value="Fer4_11"/>
    <property type="match status" value="1"/>
</dbReference>
<keyword evidence="4" id="KW-0411">Iron-sulfur</keyword>
<dbReference type="Proteomes" id="UP000824264">
    <property type="component" value="Unassembled WGS sequence"/>
</dbReference>
<evidence type="ECO:0000313" key="7">
    <source>
        <dbReference type="EMBL" id="HIW78646.1"/>
    </source>
</evidence>
<dbReference type="InterPro" id="IPR017896">
    <property type="entry name" value="4Fe4S_Fe-S-bd"/>
</dbReference>
<name>A0A9D1U9M6_9BACT</name>
<evidence type="ECO:0000259" key="6">
    <source>
        <dbReference type="PROSITE" id="PS51379"/>
    </source>
</evidence>
<feature type="signal peptide" evidence="5">
    <location>
        <begin position="1"/>
        <end position="23"/>
    </location>
</feature>
<keyword evidence="3" id="KW-0408">Iron</keyword>
<evidence type="ECO:0000256" key="4">
    <source>
        <dbReference type="ARBA" id="ARBA00023014"/>
    </source>
</evidence>
<dbReference type="NCBIfam" id="NF045797">
    <property type="entry name" value="DsrO"/>
    <property type="match status" value="1"/>
</dbReference>
<dbReference type="SUPFAM" id="SSF54862">
    <property type="entry name" value="4Fe-4S ferredoxins"/>
    <property type="match status" value="1"/>
</dbReference>
<dbReference type="PANTHER" id="PTHR43177:SF3">
    <property type="entry name" value="PROTEIN NRFC HOMOLOG"/>
    <property type="match status" value="1"/>
</dbReference>